<proteinExistence type="predicted"/>
<evidence type="ECO:0000259" key="2">
    <source>
        <dbReference type="Pfam" id="PF16335"/>
    </source>
</evidence>
<keyword evidence="5" id="KW-1185">Reference proteome</keyword>
<dbReference type="OrthoDB" id="3918848at2759"/>
<accession>A0A4U0TSE5</accession>
<comment type="caution">
    <text evidence="4">The sequence shown here is derived from an EMBL/GenBank/DDBJ whole genome shotgun (WGS) entry which is preliminary data.</text>
</comment>
<evidence type="ECO:0000313" key="5">
    <source>
        <dbReference type="Proteomes" id="UP000308549"/>
    </source>
</evidence>
<dbReference type="Pfam" id="PF16335">
    <property type="entry name" value="GtaA_6_Hairpin"/>
    <property type="match status" value="1"/>
</dbReference>
<feature type="chain" id="PRO_5021033592" evidence="1">
    <location>
        <begin position="24"/>
        <end position="694"/>
    </location>
</feature>
<evidence type="ECO:0000313" key="4">
    <source>
        <dbReference type="EMBL" id="TKA24715.1"/>
    </source>
</evidence>
<evidence type="ECO:0000259" key="3">
    <source>
        <dbReference type="Pfam" id="PF17168"/>
    </source>
</evidence>
<dbReference type="InterPro" id="IPR033433">
    <property type="entry name" value="GtaA_N"/>
</dbReference>
<dbReference type="InterPro" id="IPR052743">
    <property type="entry name" value="Glutaminase_GtaA"/>
</dbReference>
<organism evidence="4 5">
    <name type="scientific">Salinomyces thailandicus</name>
    <dbReference type="NCBI Taxonomy" id="706561"/>
    <lineage>
        <taxon>Eukaryota</taxon>
        <taxon>Fungi</taxon>
        <taxon>Dikarya</taxon>
        <taxon>Ascomycota</taxon>
        <taxon>Pezizomycotina</taxon>
        <taxon>Dothideomycetes</taxon>
        <taxon>Dothideomycetidae</taxon>
        <taxon>Mycosphaerellales</taxon>
        <taxon>Teratosphaeriaceae</taxon>
        <taxon>Salinomyces</taxon>
    </lineage>
</organism>
<protein>
    <submittedName>
        <fullName evidence="4">Uncharacterized protein</fullName>
    </submittedName>
</protein>
<dbReference type="Proteomes" id="UP000308549">
    <property type="component" value="Unassembled WGS sequence"/>
</dbReference>
<keyword evidence="1" id="KW-0732">Signal</keyword>
<feature type="domain" description="Glutaminase A N-terminal" evidence="3">
    <location>
        <begin position="107"/>
        <end position="318"/>
    </location>
</feature>
<reference evidence="4 5" key="1">
    <citation type="submission" date="2017-03" db="EMBL/GenBank/DDBJ databases">
        <title>Genomes of endolithic fungi from Antarctica.</title>
        <authorList>
            <person name="Coleine C."/>
            <person name="Masonjones S."/>
            <person name="Stajich J.E."/>
        </authorList>
    </citation>
    <scope>NUCLEOTIDE SEQUENCE [LARGE SCALE GENOMIC DNA]</scope>
    <source>
        <strain evidence="4 5">CCFEE 6315</strain>
    </source>
</reference>
<name>A0A4U0TSE5_9PEZI</name>
<dbReference type="AlphaFoldDB" id="A0A4U0TSE5"/>
<dbReference type="EMBL" id="NAJL01000041">
    <property type="protein sequence ID" value="TKA24715.1"/>
    <property type="molecule type" value="Genomic_DNA"/>
</dbReference>
<dbReference type="PANTHER" id="PTHR31987:SF14">
    <property type="entry name" value="PUTATIVE (AFU_ORTHOLOGUE AFUA_6G09910)-RELATED"/>
    <property type="match status" value="1"/>
</dbReference>
<feature type="domain" description="Glutaminase A central" evidence="2">
    <location>
        <begin position="325"/>
        <end position="676"/>
    </location>
</feature>
<dbReference type="PANTHER" id="PTHR31987">
    <property type="entry name" value="GLUTAMINASE A-RELATED"/>
    <property type="match status" value="1"/>
</dbReference>
<gene>
    <name evidence="4" type="ORF">B0A50_05703</name>
</gene>
<feature type="signal peptide" evidence="1">
    <location>
        <begin position="1"/>
        <end position="23"/>
    </location>
</feature>
<dbReference type="InterPro" id="IPR032514">
    <property type="entry name" value="GtaA_central"/>
</dbReference>
<sequence>MASLSATLYTLLYLSMLCSTSLGAPSFTPILPPSYPLAVKSPYLSTWLPGNQAANLPSAKPQFWNGQELTWSVLARVDGKVYSLFGAPPTSSDVKAATVNSADFTSTHTTFTLTAGSADMVLDFLTPISPLNYVRQSLPFSYLTVSASGSDGSTPEVQVYSDIDNSWTGQFGVDVATEWGYATTARVQSEFSEVNDMAQWGTTAYCTLPVASNVTARVNILGAMHADFAVNGSLAGDWTWTPGSVAGFSHDLGHIKQVTNITFAVGLWRQPAVNYLGHDRSAYFTSQCQDINCACVHALADFEAADAEARTLDVDIANKASQVAGGNYSDIVTLSVRQEFGALDLTIPADTLDTNDVLAFVKEISSNGNVNTVDVIYPLSPIFYVLAPEYIRLTLEPMMRYLSSGRWPHNYTLHDLGSHYPNATGHDDGTAESMPVEECGNLLILVCMYEKATGNTEWRHTYSIILQECADYLVANGLYPFTQLSTDDGAGSVANQTGLVIKAAIALNAYGNMTGQTNYSDTGRHFAKVLYNQRVGIDTNETHFLLIENDDTSWGLQFNLYMDVLLDLDTFPTSALEMQTAFYPGVRGEAGVALDNRVNWGKTDWMMFAAATAMAEGVGNEGVRDMLVDDVHAYVANGLNDVPLGDRYIVEGSGAEVAGTWTAYRARPVVGGHFALMALEGPSCVRVGESARGE</sequence>
<evidence type="ECO:0000256" key="1">
    <source>
        <dbReference type="SAM" id="SignalP"/>
    </source>
</evidence>
<dbReference type="Pfam" id="PF17168">
    <property type="entry name" value="DUF5127"/>
    <property type="match status" value="1"/>
</dbReference>